<gene>
    <name evidence="2" type="ORF">SAMN02949497_0675</name>
</gene>
<reference evidence="2 3" key="1">
    <citation type="submission" date="2016-12" db="EMBL/GenBank/DDBJ databases">
        <authorList>
            <person name="Song W.-J."/>
            <person name="Kurnit D.M."/>
        </authorList>
    </citation>
    <scope>NUCLEOTIDE SEQUENCE [LARGE SCALE GENOMIC DNA]</scope>
    <source>
        <strain evidence="2 3">175</strain>
    </source>
</reference>
<dbReference type="AlphaFoldDB" id="A0A1Y6CYY8"/>
<evidence type="ECO:0000259" key="1">
    <source>
        <dbReference type="Pfam" id="PF01882"/>
    </source>
</evidence>
<feature type="domain" description="DUF58" evidence="1">
    <location>
        <begin position="198"/>
        <end position="373"/>
    </location>
</feature>
<dbReference type="RefSeq" id="WP_085209933.1">
    <property type="nucleotide sequence ID" value="NZ_FXAM01000001.1"/>
</dbReference>
<dbReference type="EMBL" id="FXAM01000001">
    <property type="protein sequence ID" value="SMF93394.1"/>
    <property type="molecule type" value="Genomic_DNA"/>
</dbReference>
<dbReference type="Proteomes" id="UP000192923">
    <property type="component" value="Unassembled WGS sequence"/>
</dbReference>
<keyword evidence="3" id="KW-1185">Reference proteome</keyword>
<dbReference type="InterPro" id="IPR002881">
    <property type="entry name" value="DUF58"/>
</dbReference>
<dbReference type="STRING" id="1760988.SAMN02949497_0675"/>
<dbReference type="InterPro" id="IPR036465">
    <property type="entry name" value="vWFA_dom_sf"/>
</dbReference>
<evidence type="ECO:0000313" key="3">
    <source>
        <dbReference type="Proteomes" id="UP000192923"/>
    </source>
</evidence>
<proteinExistence type="predicted"/>
<name>A0A1Y6CYY8_9GAMM</name>
<sequence>MAGLLPHRPLLVALAGWFGSAVLAVVWPGLLPVWQWGGAVLLGVALADAGLALRFGKPPTVRREVRAVWPLGVAQTIGLRLTGGDGAGWVFDRPPLAFAAAAQAQAFRVRDGEWTQVHYRLTPTERGEHRFGAVELRLLSPLRLWLTQHRAGETQTVRVYPNFAQIAEYTLLATDNRLSQLGVLRRRRRGEGSDFQQLREYRRDDALRSIDWKATAKYRKPIVREYQDERDQRLVFLLDCGQRMRARDGVLSHFDHTLNALLLLAYVALRQGDGVGLATFAHAQPRFLAPRKSLGTVQHLLDATYDLQPTPRTPDYLRAAQSLAERLERRALIILLTNLRDEDESTLVPALRLLGRRHPVLVANLRETVLDAVLARPIADFDAALGYAAAVDYRRARRRQWAVLQAQGAQVLEVAPPGLPTALVNRYWEMKRGGLL</sequence>
<dbReference type="Pfam" id="PF01882">
    <property type="entry name" value="DUF58"/>
    <property type="match status" value="1"/>
</dbReference>
<organism evidence="2 3">
    <name type="scientific">Methylomagnum ishizawai</name>
    <dbReference type="NCBI Taxonomy" id="1760988"/>
    <lineage>
        <taxon>Bacteria</taxon>
        <taxon>Pseudomonadati</taxon>
        <taxon>Pseudomonadota</taxon>
        <taxon>Gammaproteobacteria</taxon>
        <taxon>Methylococcales</taxon>
        <taxon>Methylococcaceae</taxon>
        <taxon>Methylomagnum</taxon>
    </lineage>
</organism>
<accession>A0A1Y6CYY8</accession>
<evidence type="ECO:0000313" key="2">
    <source>
        <dbReference type="EMBL" id="SMF93394.1"/>
    </source>
</evidence>
<dbReference type="PANTHER" id="PTHR33608">
    <property type="entry name" value="BLL2464 PROTEIN"/>
    <property type="match status" value="1"/>
</dbReference>
<dbReference type="PANTHER" id="PTHR33608:SF3">
    <property type="entry name" value="SLR2013 PROTEIN"/>
    <property type="match status" value="1"/>
</dbReference>
<protein>
    <submittedName>
        <fullName evidence="2">Uncharacterized conserved protein, DUF58 family, contains vWF domain</fullName>
    </submittedName>
</protein>
<dbReference type="SUPFAM" id="SSF53300">
    <property type="entry name" value="vWA-like"/>
    <property type="match status" value="1"/>
</dbReference>